<dbReference type="Gene3D" id="3.30.450.20">
    <property type="entry name" value="PAS domain"/>
    <property type="match status" value="2"/>
</dbReference>
<dbReference type="Gene3D" id="2.10.70.100">
    <property type="match status" value="1"/>
</dbReference>
<dbReference type="Gene3D" id="3.30.450.350">
    <property type="entry name" value="CHASE domain"/>
    <property type="match status" value="1"/>
</dbReference>
<dbReference type="Pfam" id="PF00990">
    <property type="entry name" value="GGDEF"/>
    <property type="match status" value="1"/>
</dbReference>
<dbReference type="InterPro" id="IPR042240">
    <property type="entry name" value="CHASE_sf"/>
</dbReference>
<dbReference type="Pfam" id="PF13426">
    <property type="entry name" value="PAS_9"/>
    <property type="match status" value="1"/>
</dbReference>
<dbReference type="InterPro" id="IPR000700">
    <property type="entry name" value="PAS-assoc_C"/>
</dbReference>
<dbReference type="EMBL" id="JACOGG010000030">
    <property type="protein sequence ID" value="MBC3937078.1"/>
    <property type="molecule type" value="Genomic_DNA"/>
</dbReference>
<dbReference type="InterPro" id="IPR006189">
    <property type="entry name" value="CHASE_dom"/>
</dbReference>
<evidence type="ECO:0000313" key="11">
    <source>
        <dbReference type="Proteomes" id="UP000612361"/>
    </source>
</evidence>
<evidence type="ECO:0000313" key="10">
    <source>
        <dbReference type="EMBL" id="MBC3937078.1"/>
    </source>
</evidence>
<dbReference type="GO" id="GO:0003824">
    <property type="term" value="F:catalytic activity"/>
    <property type="evidence" value="ECO:0007669"/>
    <property type="project" value="UniProtKB-ARBA"/>
</dbReference>
<feature type="domain" description="EAL" evidence="8">
    <location>
        <begin position="707"/>
        <end position="961"/>
    </location>
</feature>
<dbReference type="PANTHER" id="PTHR44757">
    <property type="entry name" value="DIGUANYLATE CYCLASE DGCP"/>
    <property type="match status" value="1"/>
</dbReference>
<feature type="domain" description="GGDEF" evidence="9">
    <location>
        <begin position="560"/>
        <end position="698"/>
    </location>
</feature>
<proteinExistence type="predicted"/>
<dbReference type="PROSITE" id="PS50887">
    <property type="entry name" value="GGDEF"/>
    <property type="match status" value="1"/>
</dbReference>
<evidence type="ECO:0000259" key="8">
    <source>
        <dbReference type="PROSITE" id="PS50883"/>
    </source>
</evidence>
<dbReference type="Gene3D" id="3.30.70.270">
    <property type="match status" value="1"/>
</dbReference>
<reference evidence="10" key="1">
    <citation type="submission" date="2020-08" db="EMBL/GenBank/DDBJ databases">
        <title>Novel species isolated from subtropical streams in China.</title>
        <authorList>
            <person name="Lu H."/>
        </authorList>
    </citation>
    <scope>NUCLEOTIDE SEQUENCE</scope>
    <source>
        <strain evidence="10">CY7W</strain>
    </source>
</reference>
<dbReference type="NCBIfam" id="TIGR00229">
    <property type="entry name" value="sensory_box"/>
    <property type="match status" value="1"/>
</dbReference>
<dbReference type="InterPro" id="IPR052155">
    <property type="entry name" value="Biofilm_reg_signaling"/>
</dbReference>
<comment type="subcellular location">
    <subcellularLocation>
        <location evidence="1">Membrane</location>
    </subcellularLocation>
</comment>
<evidence type="ECO:0000256" key="4">
    <source>
        <dbReference type="ARBA" id="ARBA00023136"/>
    </source>
</evidence>
<dbReference type="CDD" id="cd01949">
    <property type="entry name" value="GGDEF"/>
    <property type="match status" value="1"/>
</dbReference>
<evidence type="ECO:0000256" key="1">
    <source>
        <dbReference type="ARBA" id="ARBA00004370"/>
    </source>
</evidence>
<dbReference type="FunFam" id="3.20.20.450:FF:000001">
    <property type="entry name" value="Cyclic di-GMP phosphodiesterase yahA"/>
    <property type="match status" value="1"/>
</dbReference>
<dbReference type="Gene3D" id="3.20.20.450">
    <property type="entry name" value="EAL domain"/>
    <property type="match status" value="1"/>
</dbReference>
<keyword evidence="4" id="KW-0472">Membrane</keyword>
<dbReference type="SUPFAM" id="SSF55785">
    <property type="entry name" value="PYP-like sensor domain (PAS domain)"/>
    <property type="match status" value="2"/>
</dbReference>
<dbReference type="Pfam" id="PF00563">
    <property type="entry name" value="EAL"/>
    <property type="match status" value="1"/>
</dbReference>
<dbReference type="GO" id="GO:0007165">
    <property type="term" value="P:signal transduction"/>
    <property type="evidence" value="ECO:0007669"/>
    <property type="project" value="UniProtKB-ARBA"/>
</dbReference>
<keyword evidence="11" id="KW-1185">Reference proteome</keyword>
<feature type="domain" description="PAS" evidence="5">
    <location>
        <begin position="418"/>
        <end position="449"/>
    </location>
</feature>
<dbReference type="SMART" id="SM00086">
    <property type="entry name" value="PAC"/>
    <property type="match status" value="2"/>
</dbReference>
<accession>A0A923IBH4</accession>
<evidence type="ECO:0000259" key="9">
    <source>
        <dbReference type="PROSITE" id="PS50887"/>
    </source>
</evidence>
<dbReference type="InterPro" id="IPR001633">
    <property type="entry name" value="EAL_dom"/>
</dbReference>
<evidence type="ECO:0000259" key="7">
    <source>
        <dbReference type="PROSITE" id="PS50839"/>
    </source>
</evidence>
<dbReference type="SMART" id="SM00052">
    <property type="entry name" value="EAL"/>
    <property type="match status" value="1"/>
</dbReference>
<keyword evidence="2" id="KW-0812">Transmembrane</keyword>
<dbReference type="PANTHER" id="PTHR44757:SF2">
    <property type="entry name" value="BIOFILM ARCHITECTURE MAINTENANCE PROTEIN MBAA"/>
    <property type="match status" value="1"/>
</dbReference>
<dbReference type="InterPro" id="IPR035919">
    <property type="entry name" value="EAL_sf"/>
</dbReference>
<gene>
    <name evidence="10" type="ORF">H8K47_17105</name>
</gene>
<dbReference type="NCBIfam" id="TIGR00254">
    <property type="entry name" value="GGDEF"/>
    <property type="match status" value="1"/>
</dbReference>
<dbReference type="GO" id="GO:0016020">
    <property type="term" value="C:membrane"/>
    <property type="evidence" value="ECO:0007669"/>
    <property type="project" value="UniProtKB-SubCell"/>
</dbReference>
<dbReference type="SMART" id="SM01079">
    <property type="entry name" value="CHASE"/>
    <property type="match status" value="1"/>
</dbReference>
<dbReference type="InterPro" id="IPR029787">
    <property type="entry name" value="Nucleotide_cyclase"/>
</dbReference>
<evidence type="ECO:0000256" key="3">
    <source>
        <dbReference type="ARBA" id="ARBA00022989"/>
    </source>
</evidence>
<dbReference type="CDD" id="cd01948">
    <property type="entry name" value="EAL"/>
    <property type="match status" value="1"/>
</dbReference>
<dbReference type="PROSITE" id="PS50883">
    <property type="entry name" value="EAL"/>
    <property type="match status" value="1"/>
</dbReference>
<protein>
    <submittedName>
        <fullName evidence="10">EAL domain-containing protein</fullName>
    </submittedName>
</protein>
<feature type="domain" description="CHASE" evidence="7">
    <location>
        <begin position="92"/>
        <end position="178"/>
    </location>
</feature>
<dbReference type="PROSITE" id="PS50113">
    <property type="entry name" value="PAC"/>
    <property type="match status" value="1"/>
</dbReference>
<dbReference type="InterPro" id="IPR035965">
    <property type="entry name" value="PAS-like_dom_sf"/>
</dbReference>
<name>A0A923IBH4_9BURK</name>
<dbReference type="SUPFAM" id="SSF55073">
    <property type="entry name" value="Nucleotide cyclase"/>
    <property type="match status" value="1"/>
</dbReference>
<dbReference type="InterPro" id="IPR001610">
    <property type="entry name" value="PAC"/>
</dbReference>
<dbReference type="Proteomes" id="UP000612361">
    <property type="component" value="Unassembled WGS sequence"/>
</dbReference>
<dbReference type="InterPro" id="IPR000014">
    <property type="entry name" value="PAS"/>
</dbReference>
<dbReference type="InterPro" id="IPR043128">
    <property type="entry name" value="Rev_trsase/Diguanyl_cyclase"/>
</dbReference>
<evidence type="ECO:0000259" key="6">
    <source>
        <dbReference type="PROSITE" id="PS50113"/>
    </source>
</evidence>
<dbReference type="SUPFAM" id="SSF141868">
    <property type="entry name" value="EAL domain-like"/>
    <property type="match status" value="1"/>
</dbReference>
<sequence length="961" mass="105962">MVFSTAIISKLEQAAQSELHSQASELALMQAHTLEHKLAHALSASYAVGAFIQQNQGKTEGFTQFAKQLLEYHPSVNAIYLAPGGITQLVVPTSLSSIGLGIDLMHDATRKTEAILAIQSQQLSLAGPLELKRGGTGVIGRLPVYLEGANGKEVLWGIVSVVISLPKILSDAELPELAKRGHQYELWRIHPETGKKQIIDQSAHFSDLNGVRHSFSLPNTTWILDVNISSKKGGVAATPLKFGLALLLSTMLAVMTHLLISTREQKKGLRKLVTLRTSELVAREKELQRAQSISQTGSWTADLSTMEIRGTEQAFRIWGLGHKTTVSCQSVLTQIHPEDRAIAIAGWQRARQGLAASVEYRLQVGDQLKWVHSQIERDQDLASGVIRCIGTVQDITERKKIENDLRIAAIAFEGQEGIVITDQHRNILRINQAFTRITGYGWEEVQGKTTSLLKSGIHGSAYYADMAEQLETQGLWQGEIWNRRKNGEIYPEWLTITAIRAADGAIVNYVGTMLDITQRKATEAKLEHLAYHDPLTGLANRRLLLDRLQHALVSNARSQRYGAILFLDLDNFKTINDTSGHGKGDILLQQIAKRLQLRTGKGDTLARIGGDEFIIILEDLSENLRDTAIEVRSFASGILDDIKRPFDLDGQHFHTTASIGIDLFGTSESCAEDMLKQVEVAMYEAKAEGGDHICFFNPDMLNIIAARAAMENDIRIGISEQQFALFYQPQVNSAGKWIGAEALIRWRHPEKGMISPAEFIPLAEESGLIIPLGNWVIHEACAQLQIWSSQAASAHMTLAVNVSAKQFRQADFVDIVLTALDSSGADPRKLKIELTESVLVDNVEEIIAKMQLLKSHGVCFSLDDFGTGYSSLTYLKKLPLDQLKIDQSFVRDILMNPNDAAITRTIIGLGKSLGLAVIAEGVETEAQRTFLQSQDCHAFQGYLFGKPSATLNIPHKTPLTV</sequence>
<comment type="caution">
    <text evidence="10">The sequence shown here is derived from an EMBL/GenBank/DDBJ whole genome shotgun (WGS) entry which is preliminary data.</text>
</comment>
<dbReference type="PROSITE" id="PS50839">
    <property type="entry name" value="CHASE"/>
    <property type="match status" value="1"/>
</dbReference>
<dbReference type="RefSeq" id="WP_186882593.1">
    <property type="nucleotide sequence ID" value="NZ_JACOGG010000030.1"/>
</dbReference>
<keyword evidence="3" id="KW-1133">Transmembrane helix</keyword>
<dbReference type="SMART" id="SM00267">
    <property type="entry name" value="GGDEF"/>
    <property type="match status" value="1"/>
</dbReference>
<organism evidence="10 11">
    <name type="scientific">Undibacterium rugosum</name>
    <dbReference type="NCBI Taxonomy" id="2762291"/>
    <lineage>
        <taxon>Bacteria</taxon>
        <taxon>Pseudomonadati</taxon>
        <taxon>Pseudomonadota</taxon>
        <taxon>Betaproteobacteria</taxon>
        <taxon>Burkholderiales</taxon>
        <taxon>Oxalobacteraceae</taxon>
        <taxon>Undibacterium</taxon>
    </lineage>
</organism>
<dbReference type="AlphaFoldDB" id="A0A923IBH4"/>
<evidence type="ECO:0000259" key="5">
    <source>
        <dbReference type="PROSITE" id="PS50112"/>
    </source>
</evidence>
<dbReference type="SMART" id="SM00091">
    <property type="entry name" value="PAS"/>
    <property type="match status" value="2"/>
</dbReference>
<dbReference type="CDD" id="cd00130">
    <property type="entry name" value="PAS"/>
    <property type="match status" value="2"/>
</dbReference>
<dbReference type="InterPro" id="IPR000160">
    <property type="entry name" value="GGDEF_dom"/>
</dbReference>
<dbReference type="Pfam" id="PF03924">
    <property type="entry name" value="CHASE"/>
    <property type="match status" value="1"/>
</dbReference>
<evidence type="ECO:0000256" key="2">
    <source>
        <dbReference type="ARBA" id="ARBA00022692"/>
    </source>
</evidence>
<dbReference type="PROSITE" id="PS50112">
    <property type="entry name" value="PAS"/>
    <property type="match status" value="1"/>
</dbReference>
<feature type="domain" description="PAC" evidence="6">
    <location>
        <begin position="476"/>
        <end position="528"/>
    </location>
</feature>